<evidence type="ECO:0000256" key="1">
    <source>
        <dbReference type="SAM" id="Phobius"/>
    </source>
</evidence>
<keyword evidence="1" id="KW-0812">Transmembrane</keyword>
<proteinExistence type="predicted"/>
<gene>
    <name evidence="2" type="ORF">BSQ49_06115</name>
</gene>
<reference evidence="2 3" key="1">
    <citation type="submission" date="2016-11" db="EMBL/GenBank/DDBJ databases">
        <title>Interaction between Lactobacillus species and yeast in water kefir.</title>
        <authorList>
            <person name="Behr J."/>
            <person name="Xu D."/>
            <person name="Vogel R.F."/>
        </authorList>
    </citation>
    <scope>NUCLEOTIDE SEQUENCE [LARGE SCALE GENOMIC DNA]</scope>
    <source>
        <strain evidence="2 3">TMW 1.1822</strain>
    </source>
</reference>
<accession>A0A3S6QPA4</accession>
<keyword evidence="1" id="KW-1133">Transmembrane helix</keyword>
<feature type="transmembrane region" description="Helical" evidence="1">
    <location>
        <begin position="178"/>
        <end position="197"/>
    </location>
</feature>
<dbReference type="AlphaFoldDB" id="A0A3S6QPA4"/>
<protein>
    <submittedName>
        <fullName evidence="2">Uncharacterized protein</fullName>
    </submittedName>
</protein>
<feature type="transmembrane region" description="Helical" evidence="1">
    <location>
        <begin position="61"/>
        <end position="78"/>
    </location>
</feature>
<dbReference type="RefSeq" id="WP_141053564.1">
    <property type="nucleotide sequence ID" value="NZ_CP018176.1"/>
</dbReference>
<dbReference type="EMBL" id="CP018176">
    <property type="protein sequence ID" value="AUJ29803.1"/>
    <property type="molecule type" value="Genomic_DNA"/>
</dbReference>
<evidence type="ECO:0000313" key="2">
    <source>
        <dbReference type="EMBL" id="AUJ29803.1"/>
    </source>
</evidence>
<name>A0A3S6QPA4_9LACO</name>
<sequence>MIKYVFYGLLILIFLCFQKKLGECIYKSQVLVKLLSFSPIFNFSYPENFGNLIGINYEKQVLYFSLVCLKLGTFYFVICSQEINNKKYHLFKFFSLKKIQKKVPTDICINEKYESYKKYLSLISKKKIEQHAEILKNHKAEDNRTIAAEETKINIYMVVTSIIFPVDLNYLSKLDTKSFAILGIIFAYQYINILGLISEFLKVKAVKKITLKSQLFSSNPLKAMVLALYYDHINLYVQNRFIVTLVKNMEIYIAYTLFTTFFYLLS</sequence>
<dbReference type="KEGG" id="lhw:BSQ49_06115"/>
<evidence type="ECO:0000313" key="3">
    <source>
        <dbReference type="Proteomes" id="UP000314960"/>
    </source>
</evidence>
<organism evidence="2 3">
    <name type="scientific">Liquorilactobacillus hordei</name>
    <dbReference type="NCBI Taxonomy" id="468911"/>
    <lineage>
        <taxon>Bacteria</taxon>
        <taxon>Bacillati</taxon>
        <taxon>Bacillota</taxon>
        <taxon>Bacilli</taxon>
        <taxon>Lactobacillales</taxon>
        <taxon>Lactobacillaceae</taxon>
        <taxon>Liquorilactobacillus</taxon>
    </lineage>
</organism>
<keyword evidence="1" id="KW-0472">Membrane</keyword>
<dbReference type="Proteomes" id="UP000314960">
    <property type="component" value="Chromosome"/>
</dbReference>
<feature type="transmembrane region" description="Helical" evidence="1">
    <location>
        <begin position="249"/>
        <end position="265"/>
    </location>
</feature>